<keyword evidence="1" id="KW-0812">Transmembrane</keyword>
<dbReference type="SUPFAM" id="SSF53850">
    <property type="entry name" value="Periplasmic binding protein-like II"/>
    <property type="match status" value="1"/>
</dbReference>
<dbReference type="Gene3D" id="3.40.190.10">
    <property type="entry name" value="Periplasmic binding protein-like II"/>
    <property type="match status" value="1"/>
</dbReference>
<evidence type="ECO:0000313" key="3">
    <source>
        <dbReference type="Proteomes" id="UP000281498"/>
    </source>
</evidence>
<proteinExistence type="predicted"/>
<organism evidence="2 3">
    <name type="scientific">Salipaludibacillus neizhouensis</name>
    <dbReference type="NCBI Taxonomy" id="885475"/>
    <lineage>
        <taxon>Bacteria</taxon>
        <taxon>Bacillati</taxon>
        <taxon>Bacillota</taxon>
        <taxon>Bacilli</taxon>
        <taxon>Bacillales</taxon>
        <taxon>Bacillaceae</taxon>
    </lineage>
</organism>
<keyword evidence="1" id="KW-0472">Membrane</keyword>
<accession>A0A3A9KJK4</accession>
<reference evidence="2 3" key="1">
    <citation type="submission" date="2017-10" db="EMBL/GenBank/DDBJ databases">
        <title>Bacillus sp. nov., a halophilic bacterium isolated from a Keqin Lake.</title>
        <authorList>
            <person name="Wang H."/>
        </authorList>
    </citation>
    <scope>NUCLEOTIDE SEQUENCE [LARGE SCALE GENOMIC DNA]</scope>
    <source>
        <strain evidence="2 3">KCTC 13187</strain>
    </source>
</reference>
<evidence type="ECO:0008006" key="4">
    <source>
        <dbReference type="Google" id="ProtNLM"/>
    </source>
</evidence>
<dbReference type="RefSeq" id="WP_110934590.1">
    <property type="nucleotide sequence ID" value="NZ_KZ614146.1"/>
</dbReference>
<feature type="transmembrane region" description="Helical" evidence="1">
    <location>
        <begin position="5"/>
        <end position="23"/>
    </location>
</feature>
<gene>
    <name evidence="2" type="ORF">CR203_22680</name>
</gene>
<evidence type="ECO:0000256" key="1">
    <source>
        <dbReference type="SAM" id="Phobius"/>
    </source>
</evidence>
<sequence length="424" mass="48923">MKKKLIYIILFLFLFLFVGVLFFKPGFDKNANNENIINILSIRELGNEGESIYRKNIEDIYPGFKVNVDVVLNTNDEIRNEAELINRIENKLEDNTYHILVGVNEGLAYSLSKEGLLRNIHSSIKPLIESYDILGTYSESVPGNSSKEAYFLPIDFRGYSLIYNKDIFERLNINEPSKNESWSNIYNLSEKINKESNGSVTPLTYGSNFPPLAFNEFLEYIAPLEIYLNDSSLENLKDLWVSFINNYRDYSMNVYDGGEFVRGNIAMVWSDTSLLYDVIEQIEQGNLLGAKSFRYKVVSSPNFGSDTLYGKVDSVVTIPQNTPDFKISDRLITLFYRDHFVNSSYSNDSSQLPIHITPKFKDTINNKYYNLDTLYPDKLKFSYTNYVDAISFPSVTLMYDSIRGKLSPEESYIQFQEILRKNSR</sequence>
<keyword evidence="3" id="KW-1185">Reference proteome</keyword>
<evidence type="ECO:0000313" key="2">
    <source>
        <dbReference type="EMBL" id="RKL65076.1"/>
    </source>
</evidence>
<dbReference type="EMBL" id="PDOE01000023">
    <property type="protein sequence ID" value="RKL65076.1"/>
    <property type="molecule type" value="Genomic_DNA"/>
</dbReference>
<name>A0A3A9KJK4_9BACI</name>
<protein>
    <recommendedName>
        <fullName evidence="4">ABC transporter substrate-binding protein</fullName>
    </recommendedName>
</protein>
<dbReference type="OrthoDB" id="9798191at2"/>
<keyword evidence="1" id="KW-1133">Transmembrane helix</keyword>
<dbReference type="Proteomes" id="UP000281498">
    <property type="component" value="Unassembled WGS sequence"/>
</dbReference>
<dbReference type="AlphaFoldDB" id="A0A3A9KJK4"/>
<comment type="caution">
    <text evidence="2">The sequence shown here is derived from an EMBL/GenBank/DDBJ whole genome shotgun (WGS) entry which is preliminary data.</text>
</comment>